<name>A0A835TEL9_CHLIN</name>
<proteinExistence type="inferred from homology"/>
<keyword evidence="12" id="KW-1185">Reference proteome</keyword>
<keyword evidence="7" id="KW-0206">Cytoskeleton</keyword>
<dbReference type="AlphaFoldDB" id="A0A835TEL9"/>
<evidence type="ECO:0000256" key="10">
    <source>
        <dbReference type="SAM" id="MobiDB-lite"/>
    </source>
</evidence>
<evidence type="ECO:0000313" key="11">
    <source>
        <dbReference type="EMBL" id="KAG2442651.1"/>
    </source>
</evidence>
<dbReference type="PANTHER" id="PTHR14517:SF6">
    <property type="entry name" value="RE41410P"/>
    <property type="match status" value="1"/>
</dbReference>
<dbReference type="OrthoDB" id="429119at2759"/>
<comment type="similarity">
    <text evidence="2">Belongs to the RIB43A family.</text>
</comment>
<evidence type="ECO:0000256" key="5">
    <source>
        <dbReference type="ARBA" id="ARBA00023054"/>
    </source>
</evidence>
<dbReference type="InterPro" id="IPR008805">
    <property type="entry name" value="RIB43A"/>
</dbReference>
<comment type="subunit">
    <text evidence="9">Microtubule inner protein component of sperm flagellar doublet microtubules.</text>
</comment>
<dbReference type="EMBL" id="JAEHOC010000004">
    <property type="protein sequence ID" value="KAG2442651.1"/>
    <property type="molecule type" value="Genomic_DNA"/>
</dbReference>
<sequence>MGRLVAQVPNEDPERLKRVLDAKWRTIGVDKETLDLQAQDKKDREQAEKDRDEAFARLTAYFDDQLTLMQQEADQIRKAYNHETEAFRQQQQLKHTRREWDINRPDAKQLDMPGRVGDEDNRLGPSSLQKFDGEDLTAGDRKKAQIEQSVSWWAEQTAIKDALRAAEKEAETAHAELVKYQDLLQQTAKSEEESVRREVARATADYNKRLAEEKRLREYAAKQADLAANMAEMEATITSSFMTEDPNMAASSMSAYRVRKDHYKGMTETEKKAILDAQLAQMEEKKARRAQEQLENMMYARTQHDIQRALQEQAQRVDEFKKAQMARAADILKKQQEEKAERDKHLASLYRNKMAPEFFTQFGTSHR</sequence>
<protein>
    <recommendedName>
        <fullName evidence="13">Flagellar protofilament ribbon protein</fullName>
    </recommendedName>
</protein>
<dbReference type="PANTHER" id="PTHR14517">
    <property type="entry name" value="RIB43A-RELATED"/>
    <property type="match status" value="1"/>
</dbReference>
<comment type="caution">
    <text evidence="11">The sequence shown here is derived from an EMBL/GenBank/DDBJ whole genome shotgun (WGS) entry which is preliminary data.</text>
</comment>
<keyword evidence="3" id="KW-0963">Cytoplasm</keyword>
<gene>
    <name evidence="11" type="ORF">HXX76_002735</name>
</gene>
<evidence type="ECO:0000256" key="9">
    <source>
        <dbReference type="ARBA" id="ARBA00046435"/>
    </source>
</evidence>
<dbReference type="Proteomes" id="UP000650467">
    <property type="component" value="Unassembled WGS sequence"/>
</dbReference>
<evidence type="ECO:0000256" key="6">
    <source>
        <dbReference type="ARBA" id="ARBA00023069"/>
    </source>
</evidence>
<comment type="subcellular location">
    <subcellularLocation>
        <location evidence="1">Cytoplasm</location>
        <location evidence="1">Cytoskeleton</location>
        <location evidence="1">Flagellum axoneme</location>
    </subcellularLocation>
</comment>
<evidence type="ECO:0000256" key="4">
    <source>
        <dbReference type="ARBA" id="ARBA00022846"/>
    </source>
</evidence>
<evidence type="ECO:0000256" key="2">
    <source>
        <dbReference type="ARBA" id="ARBA00006875"/>
    </source>
</evidence>
<evidence type="ECO:0000256" key="8">
    <source>
        <dbReference type="ARBA" id="ARBA00023273"/>
    </source>
</evidence>
<evidence type="ECO:0008006" key="13">
    <source>
        <dbReference type="Google" id="ProtNLM"/>
    </source>
</evidence>
<feature type="region of interest" description="Disordered" evidence="10">
    <location>
        <begin position="88"/>
        <end position="133"/>
    </location>
</feature>
<evidence type="ECO:0000256" key="1">
    <source>
        <dbReference type="ARBA" id="ARBA00004611"/>
    </source>
</evidence>
<keyword evidence="6" id="KW-0969">Cilium</keyword>
<keyword evidence="8" id="KW-0966">Cell projection</keyword>
<feature type="compositionally biased region" description="Basic and acidic residues" evidence="10">
    <location>
        <begin position="98"/>
        <end position="109"/>
    </location>
</feature>
<organism evidence="11 12">
    <name type="scientific">Chlamydomonas incerta</name>
    <dbReference type="NCBI Taxonomy" id="51695"/>
    <lineage>
        <taxon>Eukaryota</taxon>
        <taxon>Viridiplantae</taxon>
        <taxon>Chlorophyta</taxon>
        <taxon>core chlorophytes</taxon>
        <taxon>Chlorophyceae</taxon>
        <taxon>CS clade</taxon>
        <taxon>Chlamydomonadales</taxon>
        <taxon>Chlamydomonadaceae</taxon>
        <taxon>Chlamydomonas</taxon>
    </lineage>
</organism>
<reference evidence="11" key="1">
    <citation type="journal article" date="2020" name="bioRxiv">
        <title>Comparative genomics of Chlamydomonas.</title>
        <authorList>
            <person name="Craig R.J."/>
            <person name="Hasan A.R."/>
            <person name="Ness R.W."/>
            <person name="Keightley P.D."/>
        </authorList>
    </citation>
    <scope>NUCLEOTIDE SEQUENCE</scope>
    <source>
        <strain evidence="11">SAG 7.73</strain>
    </source>
</reference>
<keyword evidence="4" id="KW-0282">Flagellum</keyword>
<evidence type="ECO:0000256" key="7">
    <source>
        <dbReference type="ARBA" id="ARBA00023212"/>
    </source>
</evidence>
<accession>A0A835TEL9</accession>
<evidence type="ECO:0000313" key="12">
    <source>
        <dbReference type="Proteomes" id="UP000650467"/>
    </source>
</evidence>
<evidence type="ECO:0000256" key="3">
    <source>
        <dbReference type="ARBA" id="ARBA00022490"/>
    </source>
</evidence>
<keyword evidence="5" id="KW-0175">Coiled coil</keyword>
<dbReference type="Pfam" id="PF05914">
    <property type="entry name" value="RIB43A"/>
    <property type="match status" value="1"/>
</dbReference>